<organism evidence="2 3">
    <name type="scientific">Puccinia sorghi</name>
    <dbReference type="NCBI Taxonomy" id="27349"/>
    <lineage>
        <taxon>Eukaryota</taxon>
        <taxon>Fungi</taxon>
        <taxon>Dikarya</taxon>
        <taxon>Basidiomycota</taxon>
        <taxon>Pucciniomycotina</taxon>
        <taxon>Pucciniomycetes</taxon>
        <taxon>Pucciniales</taxon>
        <taxon>Pucciniaceae</taxon>
        <taxon>Puccinia</taxon>
    </lineage>
</organism>
<evidence type="ECO:0000313" key="3">
    <source>
        <dbReference type="Proteomes" id="UP000037035"/>
    </source>
</evidence>
<sequence length="384" mass="43480">MDTLRNPIFFSPGVTSSEYTSHLPLPGGLSPRGPAGSHAFTLLGVSEKLPQESHFHRDGNRRLLDESRKVPRKASKTLWPRQGKEPHQSNESSSPFPSIDSAPSIPHHPILYDLSNPSQKVHLLNHINHDLENTAPCLIEEKLQHLFSNLAKAMNEFPNAISNSEFVNEKFENTQNIFLVNEAQNQSELENLKSKISLLENLVVKKLNSTNYLINGLNLNERNSRTTPPHIIHNNALMNNSVIAPSYSPAPENNLSEMTEEEKIRPHIPVNKKTHPPTSYDSFTFINHAGILYAINNNNNLIKSCYMLLLSWSDSQFKSANDIQNNLINLDNGIQSLFNGSQRLGFQGLTIFPDEGWLSRDFRRFGYFCNHTDNNFCWGFNKQT</sequence>
<proteinExistence type="predicted"/>
<dbReference type="VEuPathDB" id="FungiDB:VP01_4409g1"/>
<feature type="compositionally biased region" description="Basic and acidic residues" evidence="1">
    <location>
        <begin position="51"/>
        <end position="69"/>
    </location>
</feature>
<accession>A0A0L6URK9</accession>
<dbReference type="AlphaFoldDB" id="A0A0L6URK9"/>
<feature type="non-terminal residue" evidence="2">
    <location>
        <position position="384"/>
    </location>
</feature>
<comment type="caution">
    <text evidence="2">The sequence shown here is derived from an EMBL/GenBank/DDBJ whole genome shotgun (WGS) entry which is preliminary data.</text>
</comment>
<dbReference type="OrthoDB" id="10679863at2759"/>
<protein>
    <submittedName>
        <fullName evidence="2">Uncharacterized protein</fullName>
    </submittedName>
</protein>
<name>A0A0L6URK9_9BASI</name>
<gene>
    <name evidence="2" type="ORF">VP01_4409g1</name>
</gene>
<evidence type="ECO:0000313" key="2">
    <source>
        <dbReference type="EMBL" id="KNZ50470.1"/>
    </source>
</evidence>
<reference evidence="2 3" key="1">
    <citation type="submission" date="2015-08" db="EMBL/GenBank/DDBJ databases">
        <title>Next Generation Sequencing and Analysis of the Genome of Puccinia sorghi L Schw, the Causal Agent of Maize Common Rust.</title>
        <authorList>
            <person name="Rochi L."/>
            <person name="Burguener G."/>
            <person name="Darino M."/>
            <person name="Turjanski A."/>
            <person name="Kreff E."/>
            <person name="Dieguez M.J."/>
            <person name="Sacco F."/>
        </authorList>
    </citation>
    <scope>NUCLEOTIDE SEQUENCE [LARGE SCALE GENOMIC DNA]</scope>
    <source>
        <strain evidence="2 3">RO10H11247</strain>
    </source>
</reference>
<feature type="region of interest" description="Disordered" evidence="1">
    <location>
        <begin position="51"/>
        <end position="100"/>
    </location>
</feature>
<dbReference type="Proteomes" id="UP000037035">
    <property type="component" value="Unassembled WGS sequence"/>
</dbReference>
<keyword evidence="3" id="KW-1185">Reference proteome</keyword>
<evidence type="ECO:0000256" key="1">
    <source>
        <dbReference type="SAM" id="MobiDB-lite"/>
    </source>
</evidence>
<dbReference type="EMBL" id="LAVV01009512">
    <property type="protein sequence ID" value="KNZ50470.1"/>
    <property type="molecule type" value="Genomic_DNA"/>
</dbReference>